<dbReference type="AlphaFoldDB" id="A0AAJ1T286"/>
<dbReference type="InterPro" id="IPR026838">
    <property type="entry name" value="YheC/D"/>
</dbReference>
<evidence type="ECO:0008006" key="3">
    <source>
        <dbReference type="Google" id="ProtNLM"/>
    </source>
</evidence>
<gene>
    <name evidence="1" type="ORF">J2S13_002267</name>
</gene>
<name>A0AAJ1T286_9BACI</name>
<organism evidence="1 2">
    <name type="scientific">Oikeobacillus pervagus</name>
    <dbReference type="NCBI Taxonomy" id="1325931"/>
    <lineage>
        <taxon>Bacteria</taxon>
        <taxon>Bacillati</taxon>
        <taxon>Bacillota</taxon>
        <taxon>Bacilli</taxon>
        <taxon>Bacillales</taxon>
        <taxon>Bacillaceae</taxon>
        <taxon>Oikeobacillus</taxon>
    </lineage>
</organism>
<dbReference type="Pfam" id="PF14398">
    <property type="entry name" value="ATPgrasp_YheCD"/>
    <property type="match status" value="2"/>
</dbReference>
<accession>A0AAJ1T286</accession>
<dbReference type="SUPFAM" id="SSF56059">
    <property type="entry name" value="Glutathione synthetase ATP-binding domain-like"/>
    <property type="match status" value="1"/>
</dbReference>
<evidence type="ECO:0000313" key="1">
    <source>
        <dbReference type="EMBL" id="MDQ0215847.1"/>
    </source>
</evidence>
<dbReference type="GO" id="GO:0005524">
    <property type="term" value="F:ATP binding"/>
    <property type="evidence" value="ECO:0007669"/>
    <property type="project" value="InterPro"/>
</dbReference>
<reference evidence="1" key="1">
    <citation type="submission" date="2023-07" db="EMBL/GenBank/DDBJ databases">
        <title>Genomic Encyclopedia of Type Strains, Phase IV (KMG-IV): sequencing the most valuable type-strain genomes for metagenomic binning, comparative biology and taxonomic classification.</title>
        <authorList>
            <person name="Goeker M."/>
        </authorList>
    </citation>
    <scope>NUCLEOTIDE SEQUENCE</scope>
    <source>
        <strain evidence="1">DSM 23947</strain>
    </source>
</reference>
<comment type="caution">
    <text evidence="1">The sequence shown here is derived from an EMBL/GenBank/DDBJ whole genome shotgun (WGS) entry which is preliminary data.</text>
</comment>
<keyword evidence="2" id="KW-1185">Reference proteome</keyword>
<dbReference type="InterPro" id="IPR013815">
    <property type="entry name" value="ATP_grasp_subdomain_1"/>
</dbReference>
<dbReference type="Gene3D" id="3.30.1490.20">
    <property type="entry name" value="ATP-grasp fold, A domain"/>
    <property type="match status" value="1"/>
</dbReference>
<evidence type="ECO:0000313" key="2">
    <source>
        <dbReference type="Proteomes" id="UP001237207"/>
    </source>
</evidence>
<dbReference type="Proteomes" id="UP001237207">
    <property type="component" value="Unassembled WGS sequence"/>
</dbReference>
<dbReference type="Gene3D" id="3.30.470.20">
    <property type="entry name" value="ATP-grasp fold, B domain"/>
    <property type="match status" value="1"/>
</dbReference>
<proteinExistence type="predicted"/>
<dbReference type="RefSeq" id="WP_307257846.1">
    <property type="nucleotide sequence ID" value="NZ_JAUSUC010000028.1"/>
</dbReference>
<protein>
    <recommendedName>
        <fullName evidence="3">ATP-grasp domain-containing protein</fullName>
    </recommendedName>
</protein>
<sequence>MNQYQILSSDPYICHHLVETNLFSKSSLFSCLQKYTSVTLKPAFGKGDITIHAVKDHFQIIAPHDDTMVRNKELLYQYLIQNKLKQKYYIIQPSSSCQTFGKSPHHYYMTVHRNTPETKWNYLFKTKKNHHNDPISQKVLQQMNELVIQVATKLGKAFSKCNTIVIEIIVDSNDHIWISDSILHFPISKWSQYHTLSTNQSLAPYIPKTDLLTKETMKEFLKEFHQIIIKPCVGQHGKGIIEITRKDQRNYEIHFERRKFSNPSFEATYHYIKETYLSQKYYIIQQKLHLTSIQGCPIDIRVITQKNESSWEVTGKLVKVAARGYFITNAAQKLIPLAEALATHSISQAEIEQLESEIKHISLLAATQLEAGKPHIQIIGFDIGLTDRKKIWIIEGNYIPDISMFFQLKDKTIYWKIIKGA</sequence>
<dbReference type="EMBL" id="JAUSUC010000028">
    <property type="protein sequence ID" value="MDQ0215847.1"/>
    <property type="molecule type" value="Genomic_DNA"/>
</dbReference>